<gene>
    <name evidence="1" type="ORF">AWN90_21765</name>
</gene>
<dbReference type="InterPro" id="IPR000415">
    <property type="entry name" value="Nitroreductase-like"/>
</dbReference>
<dbReference type="Gene3D" id="3.40.109.10">
    <property type="entry name" value="NADH Oxidase"/>
    <property type="match status" value="1"/>
</dbReference>
<dbReference type="RefSeq" id="WP_067586141.1">
    <property type="nucleotide sequence ID" value="NZ_JABMCZ010000005.1"/>
</dbReference>
<dbReference type="Proteomes" id="UP000076512">
    <property type="component" value="Unassembled WGS sequence"/>
</dbReference>
<dbReference type="NCBIfam" id="NF047509">
    <property type="entry name" value="Rv3131_FMN_oxido"/>
    <property type="match status" value="1"/>
</dbReference>
<dbReference type="AlphaFoldDB" id="A0A164NT09"/>
<evidence type="ECO:0000313" key="2">
    <source>
        <dbReference type="Proteomes" id="UP000076512"/>
    </source>
</evidence>
<dbReference type="STRING" id="455432.AWN90_21765"/>
<dbReference type="GO" id="GO:0016491">
    <property type="term" value="F:oxidoreductase activity"/>
    <property type="evidence" value="ECO:0007669"/>
    <property type="project" value="InterPro"/>
</dbReference>
<dbReference type="EMBL" id="LWGR01000004">
    <property type="protein sequence ID" value="KZM74691.1"/>
    <property type="molecule type" value="Genomic_DNA"/>
</dbReference>
<keyword evidence="2" id="KW-1185">Reference proteome</keyword>
<dbReference type="OrthoDB" id="8156917at2"/>
<comment type="caution">
    <text evidence="1">The sequence shown here is derived from an EMBL/GenBank/DDBJ whole genome shotgun (WGS) entry which is preliminary data.</text>
</comment>
<dbReference type="PANTHER" id="PTHR23026">
    <property type="entry name" value="NADPH NITROREDUCTASE"/>
    <property type="match status" value="1"/>
</dbReference>
<name>A0A164NT09_9NOCA</name>
<organism evidence="1 2">
    <name type="scientific">Nocardia terpenica</name>
    <dbReference type="NCBI Taxonomy" id="455432"/>
    <lineage>
        <taxon>Bacteria</taxon>
        <taxon>Bacillati</taxon>
        <taxon>Actinomycetota</taxon>
        <taxon>Actinomycetes</taxon>
        <taxon>Mycobacteriales</taxon>
        <taxon>Nocardiaceae</taxon>
        <taxon>Nocardia</taxon>
    </lineage>
</organism>
<accession>A0A164NT09</accession>
<protein>
    <submittedName>
        <fullName evidence="1">NAD(P)H nitroreductase</fullName>
    </submittedName>
</protein>
<sequence length="328" mass="35513">MADFTGSTPHPDHDTVRAALAMAVRAPSVHNTQPWLWRLGRRTVHLYADPSRQLPHTDPDMRDLIVSCGAALHHLRVALRVFGWETVIHRLPNPAEPDHLAAIEFRPAAPNAEAVKLARAIGRRSTDRRRCTSWEVPAAYVDAMRYAASACGVVTQDVETAEARALLLRVFERAAASHARDFSYGAELARWSGRHASPQGVPARSAVAAADATVRPFADPVLPQVVVHDIDVADRMLVLSTAGDDRVSRLRAGEAASAVLLTATSFGLATCPLSEPLELPDTRAAIRTEILHDSGIPQLIIRTGWAATSAEPIPATPRRPLEEVVSAL</sequence>
<dbReference type="InterPro" id="IPR050627">
    <property type="entry name" value="Nitroreductase/BluB"/>
</dbReference>
<evidence type="ECO:0000313" key="1">
    <source>
        <dbReference type="EMBL" id="KZM74691.1"/>
    </source>
</evidence>
<dbReference type="PANTHER" id="PTHR23026:SF123">
    <property type="entry name" value="NAD(P)H NITROREDUCTASE RV3131-RELATED"/>
    <property type="match status" value="1"/>
</dbReference>
<reference evidence="1 2" key="1">
    <citation type="submission" date="2016-04" db="EMBL/GenBank/DDBJ databases">
        <authorList>
            <person name="Evans L.H."/>
            <person name="Alamgir A."/>
            <person name="Owens N."/>
            <person name="Weber N.D."/>
            <person name="Virtaneva K."/>
            <person name="Barbian K."/>
            <person name="Babar A."/>
            <person name="Rosenke K."/>
        </authorList>
    </citation>
    <scope>NUCLEOTIDE SEQUENCE [LARGE SCALE GENOMIC DNA]</scope>
    <source>
        <strain evidence="1 2">IFM 0406</strain>
    </source>
</reference>
<proteinExistence type="predicted"/>
<dbReference type="SUPFAM" id="SSF55469">
    <property type="entry name" value="FMN-dependent nitroreductase-like"/>
    <property type="match status" value="1"/>
</dbReference>